<evidence type="ECO:0000256" key="10">
    <source>
        <dbReference type="ARBA" id="ARBA00022989"/>
    </source>
</evidence>
<evidence type="ECO:0000256" key="1">
    <source>
        <dbReference type="ARBA" id="ARBA00004651"/>
    </source>
</evidence>
<evidence type="ECO:0000313" key="17">
    <source>
        <dbReference type="Proteomes" id="UP000641741"/>
    </source>
</evidence>
<dbReference type="RefSeq" id="WP_186969463.1">
    <property type="nucleotide sequence ID" value="NZ_JACOPK010000003.1"/>
</dbReference>
<accession>A0ABR7GLI5</accession>
<feature type="transmembrane region" description="Helical" evidence="15">
    <location>
        <begin position="132"/>
        <end position="153"/>
    </location>
</feature>
<keyword evidence="10 15" id="KW-1133">Transmembrane helix</keyword>
<evidence type="ECO:0000256" key="3">
    <source>
        <dbReference type="ARBA" id="ARBA00022475"/>
    </source>
</evidence>
<gene>
    <name evidence="16" type="ORF">H8S02_04330</name>
</gene>
<keyword evidence="3" id="KW-1003">Cell membrane</keyword>
<protein>
    <submittedName>
        <fullName evidence="16">Diacylglycerol kinase family protein</fullName>
    </submittedName>
</protein>
<keyword evidence="12 15" id="KW-0472">Membrane</keyword>
<keyword evidence="11" id="KW-0443">Lipid metabolism</keyword>
<dbReference type="GO" id="GO:0016301">
    <property type="term" value="F:kinase activity"/>
    <property type="evidence" value="ECO:0007669"/>
    <property type="project" value="UniProtKB-KW"/>
</dbReference>
<evidence type="ECO:0000256" key="15">
    <source>
        <dbReference type="SAM" id="Phobius"/>
    </source>
</evidence>
<keyword evidence="17" id="KW-1185">Reference proteome</keyword>
<evidence type="ECO:0000256" key="12">
    <source>
        <dbReference type="ARBA" id="ARBA00023136"/>
    </source>
</evidence>
<dbReference type="InterPro" id="IPR000829">
    <property type="entry name" value="DAGK"/>
</dbReference>
<evidence type="ECO:0000256" key="8">
    <source>
        <dbReference type="ARBA" id="ARBA00022777"/>
    </source>
</evidence>
<proteinExistence type="inferred from homology"/>
<evidence type="ECO:0000256" key="11">
    <source>
        <dbReference type="ARBA" id="ARBA00023098"/>
    </source>
</evidence>
<dbReference type="PANTHER" id="PTHR34299:SF1">
    <property type="entry name" value="DIACYLGLYCEROL KINASE"/>
    <property type="match status" value="1"/>
</dbReference>
<feature type="transmembrane region" description="Helical" evidence="15">
    <location>
        <begin position="95"/>
        <end position="120"/>
    </location>
</feature>
<sequence>MAKSRIRKFRESFLYAGRGLRLCITGERNFRVHMTAAFYVTAAAVMGHVTSTEAAVLCLCFGLTMGAELMNTAVERLCDKTARGYDRMVRDAKDIAAAAVFVCAAACVAVGVCIFLMHGVLAAALRFLAARLWLAMVFLVTVPAAVWFVFFFGRKQ</sequence>
<keyword evidence="9" id="KW-0067">ATP-binding</keyword>
<dbReference type="Pfam" id="PF01219">
    <property type="entry name" value="DAGK_prokar"/>
    <property type="match status" value="1"/>
</dbReference>
<dbReference type="EMBL" id="JACOPK010000003">
    <property type="protein sequence ID" value="MBC5695174.1"/>
    <property type="molecule type" value="Genomic_DNA"/>
</dbReference>
<evidence type="ECO:0000256" key="4">
    <source>
        <dbReference type="ARBA" id="ARBA00022516"/>
    </source>
</evidence>
<comment type="subcellular location">
    <subcellularLocation>
        <location evidence="1">Cell membrane</location>
        <topology evidence="1">Multi-pass membrane protein</topology>
    </subcellularLocation>
</comment>
<reference evidence="16 17" key="1">
    <citation type="submission" date="2020-08" db="EMBL/GenBank/DDBJ databases">
        <title>Genome public.</title>
        <authorList>
            <person name="Liu C."/>
            <person name="Sun Q."/>
        </authorList>
    </citation>
    <scope>NUCLEOTIDE SEQUENCE [LARGE SCALE GENOMIC DNA]</scope>
    <source>
        <strain evidence="16 17">M2</strain>
    </source>
</reference>
<evidence type="ECO:0000256" key="6">
    <source>
        <dbReference type="ARBA" id="ARBA00022692"/>
    </source>
</evidence>
<dbReference type="InterPro" id="IPR033717">
    <property type="entry name" value="UDPK"/>
</dbReference>
<evidence type="ECO:0000256" key="5">
    <source>
        <dbReference type="ARBA" id="ARBA00022679"/>
    </source>
</evidence>
<dbReference type="PANTHER" id="PTHR34299">
    <property type="entry name" value="DIACYLGLYCEROL KINASE"/>
    <property type="match status" value="1"/>
</dbReference>
<keyword evidence="7" id="KW-0547">Nucleotide-binding</keyword>
<keyword evidence="5" id="KW-0808">Transferase</keyword>
<evidence type="ECO:0000313" key="16">
    <source>
        <dbReference type="EMBL" id="MBC5695174.1"/>
    </source>
</evidence>
<keyword evidence="4" id="KW-0444">Lipid biosynthesis</keyword>
<evidence type="ECO:0000256" key="7">
    <source>
        <dbReference type="ARBA" id="ARBA00022741"/>
    </source>
</evidence>
<keyword evidence="6 15" id="KW-0812">Transmembrane</keyword>
<comment type="similarity">
    <text evidence="2">Belongs to the bacterial diacylglycerol kinase family.</text>
</comment>
<keyword evidence="13" id="KW-0594">Phospholipid biosynthesis</keyword>
<organism evidence="16 17">
    <name type="scientific">Agathobaculum hominis</name>
    <dbReference type="NCBI Taxonomy" id="2763014"/>
    <lineage>
        <taxon>Bacteria</taxon>
        <taxon>Bacillati</taxon>
        <taxon>Bacillota</taxon>
        <taxon>Clostridia</taxon>
        <taxon>Eubacteriales</taxon>
        <taxon>Butyricicoccaceae</taxon>
        <taxon>Agathobaculum</taxon>
    </lineage>
</organism>
<keyword evidence="8 16" id="KW-0418">Kinase</keyword>
<evidence type="ECO:0000256" key="13">
    <source>
        <dbReference type="ARBA" id="ARBA00023209"/>
    </source>
</evidence>
<dbReference type="CDD" id="cd14265">
    <property type="entry name" value="UDPK_IM_like"/>
    <property type="match status" value="1"/>
</dbReference>
<evidence type="ECO:0000256" key="9">
    <source>
        <dbReference type="ARBA" id="ARBA00022840"/>
    </source>
</evidence>
<dbReference type="Proteomes" id="UP000641741">
    <property type="component" value="Unassembled WGS sequence"/>
</dbReference>
<evidence type="ECO:0000256" key="2">
    <source>
        <dbReference type="ARBA" id="ARBA00005967"/>
    </source>
</evidence>
<keyword evidence="14" id="KW-1208">Phospholipid metabolism</keyword>
<name>A0ABR7GLI5_9FIRM</name>
<evidence type="ECO:0000256" key="14">
    <source>
        <dbReference type="ARBA" id="ARBA00023264"/>
    </source>
</evidence>
<dbReference type="InterPro" id="IPR036945">
    <property type="entry name" value="DAGK_sf"/>
</dbReference>
<comment type="caution">
    <text evidence="16">The sequence shown here is derived from an EMBL/GenBank/DDBJ whole genome shotgun (WGS) entry which is preliminary data.</text>
</comment>
<dbReference type="Gene3D" id="1.10.287.3610">
    <property type="match status" value="1"/>
</dbReference>